<evidence type="ECO:0000313" key="1">
    <source>
        <dbReference type="EMBL" id="VVD03371.1"/>
    </source>
</evidence>
<organism evidence="1 2">
    <name type="scientific">Leptidea sinapis</name>
    <dbReference type="NCBI Taxonomy" id="189913"/>
    <lineage>
        <taxon>Eukaryota</taxon>
        <taxon>Metazoa</taxon>
        <taxon>Ecdysozoa</taxon>
        <taxon>Arthropoda</taxon>
        <taxon>Hexapoda</taxon>
        <taxon>Insecta</taxon>
        <taxon>Pterygota</taxon>
        <taxon>Neoptera</taxon>
        <taxon>Endopterygota</taxon>
        <taxon>Lepidoptera</taxon>
        <taxon>Glossata</taxon>
        <taxon>Ditrysia</taxon>
        <taxon>Papilionoidea</taxon>
        <taxon>Pieridae</taxon>
        <taxon>Dismorphiinae</taxon>
        <taxon>Leptidea</taxon>
    </lineage>
</organism>
<gene>
    <name evidence="1" type="ORF">LSINAPIS_LOCUS13380</name>
</gene>
<reference evidence="1 2" key="1">
    <citation type="submission" date="2017-07" db="EMBL/GenBank/DDBJ databases">
        <authorList>
            <person name="Talla V."/>
            <person name="Backstrom N."/>
        </authorList>
    </citation>
    <scope>NUCLEOTIDE SEQUENCE [LARGE SCALE GENOMIC DNA]</scope>
</reference>
<evidence type="ECO:0000313" key="2">
    <source>
        <dbReference type="Proteomes" id="UP000324832"/>
    </source>
</evidence>
<accession>A0A5E4QY71</accession>
<dbReference type="EMBL" id="FZQP02006744">
    <property type="protein sequence ID" value="VVD03371.1"/>
    <property type="molecule type" value="Genomic_DNA"/>
</dbReference>
<sequence length="33" mass="4000">KNPERHCIVMGKVYQLPYWNKTKAYCIKYIVVL</sequence>
<dbReference type="AlphaFoldDB" id="A0A5E4QY71"/>
<protein>
    <submittedName>
        <fullName evidence="1">Uncharacterized protein</fullName>
    </submittedName>
</protein>
<feature type="non-terminal residue" evidence="1">
    <location>
        <position position="1"/>
    </location>
</feature>
<name>A0A5E4QY71_9NEOP</name>
<dbReference type="Proteomes" id="UP000324832">
    <property type="component" value="Unassembled WGS sequence"/>
</dbReference>
<proteinExistence type="predicted"/>
<keyword evidence="2" id="KW-1185">Reference proteome</keyword>